<dbReference type="Proteomes" id="UP000002748">
    <property type="component" value="Unassembled WGS sequence"/>
</dbReference>
<feature type="domain" description="6-phosphogluconate dehydrogenase NADP-binding" evidence="3">
    <location>
        <begin position="34"/>
        <end position="206"/>
    </location>
</feature>
<dbReference type="EMBL" id="ALBS01000097">
    <property type="protein sequence ID" value="EJT50586.1"/>
    <property type="molecule type" value="Genomic_DNA"/>
</dbReference>
<dbReference type="HOGENOM" id="CLU_035117_5_2_1"/>
<organism evidence="5 6">
    <name type="scientific">Trichosporon asahii var. asahii (strain ATCC 90039 / CBS 2479 / JCM 2466 / KCTC 7840 / NBRC 103889/ NCYC 2677 / UAMH 7654)</name>
    <name type="common">Yeast</name>
    <dbReference type="NCBI Taxonomy" id="1186058"/>
    <lineage>
        <taxon>Eukaryota</taxon>
        <taxon>Fungi</taxon>
        <taxon>Dikarya</taxon>
        <taxon>Basidiomycota</taxon>
        <taxon>Agaricomycotina</taxon>
        <taxon>Tremellomycetes</taxon>
        <taxon>Trichosporonales</taxon>
        <taxon>Trichosporonaceae</taxon>
        <taxon>Trichosporon</taxon>
    </lineage>
</organism>
<feature type="domain" description="3-hydroxyisobutyrate dehydrogenase-like NAD-binding" evidence="4">
    <location>
        <begin position="227"/>
        <end position="340"/>
    </location>
</feature>
<dbReference type="InterPro" id="IPR006115">
    <property type="entry name" value="6PGDH_NADP-bd"/>
</dbReference>
<dbReference type="Pfam" id="PF03446">
    <property type="entry name" value="NAD_binding_2"/>
    <property type="match status" value="1"/>
</dbReference>
<sequence>MSDTKKTTKEDLDQKRDVPFSRPATPALRQAQTAVVGLGEMGRRIATNLARTLQEQGHPPLLVWNRSSDKFDEFKEYAKGKGVSEDAYNICPKLDDLVRRSNLILTSLAGEEAAKEVYDRMFSVQADHLPERQSEADPALRGTIFVETSTIYPTAAGKIERECAKGALRSYLAAPIFGVPRQAAKADITMAMAGDYYAKKIAAHVLCPSICKKVMDLGSNPERAMSFKLTGNALELGFIELISECFTLADQTGVGSENLLELIRNQHNSPALVRYSERITQNKFDATGGFTIDGGLADSQNIRHLADHNNVPMPVIDVAHGHLITARAQGNGQMDWTALVGGERIAAGLQPFAGKTHLEPWTEDEES</sequence>
<dbReference type="SUPFAM" id="SSF48179">
    <property type="entry name" value="6-phosphogluconate dehydrogenase C-terminal domain-like"/>
    <property type="match status" value="1"/>
</dbReference>
<dbReference type="Gene3D" id="1.10.1040.10">
    <property type="entry name" value="N-(1-d-carboxylethyl)-l-norvaline Dehydrogenase, domain 2"/>
    <property type="match status" value="1"/>
</dbReference>
<evidence type="ECO:0000256" key="2">
    <source>
        <dbReference type="SAM" id="MobiDB-lite"/>
    </source>
</evidence>
<dbReference type="InterPro" id="IPR051265">
    <property type="entry name" value="HIBADH-related_NP60_sf"/>
</dbReference>
<dbReference type="RefSeq" id="XP_014181910.1">
    <property type="nucleotide sequence ID" value="XM_014326435.1"/>
</dbReference>
<accession>J5TEX0</accession>
<evidence type="ECO:0000313" key="6">
    <source>
        <dbReference type="Proteomes" id="UP000002748"/>
    </source>
</evidence>
<feature type="region of interest" description="Disordered" evidence="2">
    <location>
        <begin position="1"/>
        <end position="25"/>
    </location>
</feature>
<dbReference type="GO" id="GO:0050661">
    <property type="term" value="F:NADP binding"/>
    <property type="evidence" value="ECO:0007669"/>
    <property type="project" value="InterPro"/>
</dbReference>
<dbReference type="Pfam" id="PF14833">
    <property type="entry name" value="NAD_binding_11"/>
    <property type="match status" value="1"/>
</dbReference>
<proteinExistence type="inferred from homology"/>
<reference evidence="5 6" key="1">
    <citation type="journal article" date="2012" name="Eukaryot. Cell">
        <title>Draft genome sequence of CBS 2479, the standard type strain of Trichosporon asahii.</title>
        <authorList>
            <person name="Yang R.Y."/>
            <person name="Li H.T."/>
            <person name="Zhu H."/>
            <person name="Zhou G.P."/>
            <person name="Wang M."/>
            <person name="Wang L."/>
        </authorList>
    </citation>
    <scope>NUCLEOTIDE SEQUENCE [LARGE SCALE GENOMIC DNA]</scope>
    <source>
        <strain evidence="6">ATCC 90039 / CBS 2479 / JCM 2466 / KCTC 7840 / NCYC 2677 / UAMH 7654</strain>
    </source>
</reference>
<dbReference type="GeneID" id="25991800"/>
<evidence type="ECO:0008006" key="7">
    <source>
        <dbReference type="Google" id="ProtNLM"/>
    </source>
</evidence>
<dbReference type="InterPro" id="IPR036291">
    <property type="entry name" value="NAD(P)-bd_dom_sf"/>
</dbReference>
<dbReference type="KEGG" id="tasa:A1Q1_08288"/>
<dbReference type="VEuPathDB" id="FungiDB:A1Q1_08288"/>
<dbReference type="InterPro" id="IPR029154">
    <property type="entry name" value="HIBADH-like_NADP-bd"/>
</dbReference>
<dbReference type="PANTHER" id="PTHR43580">
    <property type="entry name" value="OXIDOREDUCTASE GLYR1-RELATED"/>
    <property type="match status" value="1"/>
</dbReference>
<name>J5TEX0_TRIAS</name>
<gene>
    <name evidence="5" type="ORF">A1Q1_08288</name>
</gene>
<evidence type="ECO:0000313" key="5">
    <source>
        <dbReference type="EMBL" id="EJT50586.1"/>
    </source>
</evidence>
<dbReference type="OrthoDB" id="435038at2759"/>
<dbReference type="AlphaFoldDB" id="J5TEX0"/>
<dbReference type="PANTHER" id="PTHR43580:SF8">
    <property type="entry name" value="6-PHOSPHOGLUCONATE DEHYDROGENASE NADP-BINDING DOMAIN-CONTAINING PROTEIN-RELATED"/>
    <property type="match status" value="1"/>
</dbReference>
<evidence type="ECO:0000259" key="3">
    <source>
        <dbReference type="Pfam" id="PF03446"/>
    </source>
</evidence>
<comment type="caution">
    <text evidence="5">The sequence shown here is derived from an EMBL/GenBank/DDBJ whole genome shotgun (WGS) entry which is preliminary data.</text>
</comment>
<feature type="compositionally biased region" description="Basic and acidic residues" evidence="2">
    <location>
        <begin position="1"/>
        <end position="19"/>
    </location>
</feature>
<evidence type="ECO:0000259" key="4">
    <source>
        <dbReference type="Pfam" id="PF14833"/>
    </source>
</evidence>
<dbReference type="Gene3D" id="3.40.50.720">
    <property type="entry name" value="NAD(P)-binding Rossmann-like Domain"/>
    <property type="match status" value="1"/>
</dbReference>
<dbReference type="SUPFAM" id="SSF51735">
    <property type="entry name" value="NAD(P)-binding Rossmann-fold domains"/>
    <property type="match status" value="1"/>
</dbReference>
<evidence type="ECO:0000256" key="1">
    <source>
        <dbReference type="ARBA" id="ARBA00007598"/>
    </source>
</evidence>
<dbReference type="InterPro" id="IPR013328">
    <property type="entry name" value="6PGD_dom2"/>
</dbReference>
<dbReference type="InterPro" id="IPR008927">
    <property type="entry name" value="6-PGluconate_DH-like_C_sf"/>
</dbReference>
<dbReference type="GO" id="GO:0051287">
    <property type="term" value="F:NAD binding"/>
    <property type="evidence" value="ECO:0007669"/>
    <property type="project" value="InterPro"/>
</dbReference>
<comment type="similarity">
    <text evidence="1">Belongs to the HIBADH-related family. NP60 subfamily.</text>
</comment>
<protein>
    <recommendedName>
        <fullName evidence="7">6-phosphogluconate dehydrogenase NADP-binding domain-containing protein</fullName>
    </recommendedName>
</protein>